<dbReference type="Gene3D" id="3.40.710.10">
    <property type="entry name" value="DD-peptidase/beta-lactamase superfamily"/>
    <property type="match status" value="1"/>
</dbReference>
<evidence type="ECO:0000256" key="1">
    <source>
        <dbReference type="ARBA" id="ARBA00022801"/>
    </source>
</evidence>
<dbReference type="GO" id="GO:0016787">
    <property type="term" value="F:hydrolase activity"/>
    <property type="evidence" value="ECO:0007669"/>
    <property type="project" value="UniProtKB-KW"/>
</dbReference>
<dbReference type="STRING" id="142588.SAMN04488559_10960"/>
<evidence type="ECO:0000259" key="2">
    <source>
        <dbReference type="Pfam" id="PF00144"/>
    </source>
</evidence>
<dbReference type="AlphaFoldDB" id="A0A1H9SUX6"/>
<keyword evidence="4" id="KW-1185">Reference proteome</keyword>
<gene>
    <name evidence="3" type="ORF">SAMN04488559_10960</name>
</gene>
<evidence type="ECO:0000313" key="3">
    <source>
        <dbReference type="EMBL" id="SER88698.1"/>
    </source>
</evidence>
<name>A0A1H9SUX6_9LACT</name>
<dbReference type="SUPFAM" id="SSF56601">
    <property type="entry name" value="beta-lactamase/transpeptidase-like"/>
    <property type="match status" value="1"/>
</dbReference>
<sequence>MYPKTEQIINRMLAEQTIPGVSFSFIKGKESQQFHHGWASLYPNKEPLKPKMQYDVASLTKVICTTTRILQLWEAQKIQLDTPINQILTTFQDPRITIRHLLTHTSDIDGFIPNRDQLTAQELKQAILALKGGTAVGEKMKYTDTGFILLGFIIEELTGETVWENAEKHVLKPLHMEESTFQPKEQQQCIPTENHAKRGLIRGVVHDPKAYTLKEHCGSAGLFTTLDDIEVFIQQVFFAIEPTLLKRATIEGLVHDFTPTGTNHRSLGWIYLPASTYGTAYPTLMHTGYTGTFIVLDILKQEAFIFLSNRVHPSANNQRYLENRSELVQTYLKEKEQH</sequence>
<dbReference type="InterPro" id="IPR012338">
    <property type="entry name" value="Beta-lactam/transpept-like"/>
</dbReference>
<feature type="domain" description="Beta-lactamase-related" evidence="2">
    <location>
        <begin position="6"/>
        <end position="317"/>
    </location>
</feature>
<dbReference type="InterPro" id="IPR001466">
    <property type="entry name" value="Beta-lactam-related"/>
</dbReference>
<proteinExistence type="predicted"/>
<dbReference type="PANTHER" id="PTHR43283:SF11">
    <property type="entry name" value="BETA-LACTAMASE-RELATED DOMAIN-CONTAINING PROTEIN"/>
    <property type="match status" value="1"/>
</dbReference>
<dbReference type="Proteomes" id="UP000198948">
    <property type="component" value="Unassembled WGS sequence"/>
</dbReference>
<dbReference type="EMBL" id="FOHA01000009">
    <property type="protein sequence ID" value="SER88698.1"/>
    <property type="molecule type" value="Genomic_DNA"/>
</dbReference>
<dbReference type="RefSeq" id="WP_092652253.1">
    <property type="nucleotide sequence ID" value="NZ_FOHA01000009.1"/>
</dbReference>
<dbReference type="Pfam" id="PF00144">
    <property type="entry name" value="Beta-lactamase"/>
    <property type="match status" value="1"/>
</dbReference>
<keyword evidence="1" id="KW-0378">Hydrolase</keyword>
<dbReference type="InterPro" id="IPR050789">
    <property type="entry name" value="Diverse_Enzym_Activities"/>
</dbReference>
<evidence type="ECO:0000313" key="4">
    <source>
        <dbReference type="Proteomes" id="UP000198948"/>
    </source>
</evidence>
<dbReference type="PANTHER" id="PTHR43283">
    <property type="entry name" value="BETA-LACTAMASE-RELATED"/>
    <property type="match status" value="1"/>
</dbReference>
<protein>
    <submittedName>
        <fullName evidence="3">CubicO group peptidase, beta-lactamase class C family</fullName>
    </submittedName>
</protein>
<organism evidence="3 4">
    <name type="scientific">Isobaculum melis</name>
    <dbReference type="NCBI Taxonomy" id="142588"/>
    <lineage>
        <taxon>Bacteria</taxon>
        <taxon>Bacillati</taxon>
        <taxon>Bacillota</taxon>
        <taxon>Bacilli</taxon>
        <taxon>Lactobacillales</taxon>
        <taxon>Carnobacteriaceae</taxon>
        <taxon>Isobaculum</taxon>
    </lineage>
</organism>
<accession>A0A1H9SUX6</accession>
<reference evidence="3 4" key="1">
    <citation type="submission" date="2016-10" db="EMBL/GenBank/DDBJ databases">
        <authorList>
            <person name="de Groot N.N."/>
        </authorList>
    </citation>
    <scope>NUCLEOTIDE SEQUENCE [LARGE SCALE GENOMIC DNA]</scope>
    <source>
        <strain evidence="3 4">DSM 13760</strain>
    </source>
</reference>
<dbReference type="OrthoDB" id="9803467at2"/>